<evidence type="ECO:0000256" key="2">
    <source>
        <dbReference type="ARBA" id="ARBA00022679"/>
    </source>
</evidence>
<feature type="binding site" evidence="8">
    <location>
        <position position="670"/>
    </location>
    <ligand>
        <name>ATP</name>
        <dbReference type="ChEBI" id="CHEBI:30616"/>
    </ligand>
</feature>
<reference evidence="15 16" key="1">
    <citation type="submission" date="2017-06" db="EMBL/GenBank/DDBJ databases">
        <authorList>
            <person name="Kim H.J."/>
            <person name="Triplett B.A."/>
        </authorList>
    </citation>
    <scope>NUCLEOTIDE SEQUENCE [LARGE SCALE GENOMIC DNA]</scope>
    <source>
        <strain evidence="15 16">CGMCC 4.1858</strain>
    </source>
</reference>
<dbReference type="Proteomes" id="UP000198280">
    <property type="component" value="Unassembled WGS sequence"/>
</dbReference>
<dbReference type="PANTHER" id="PTHR30218:SF0">
    <property type="entry name" value="POLYPHOSPHATE KINASE"/>
    <property type="match status" value="1"/>
</dbReference>
<dbReference type="OrthoDB" id="9761456at2"/>
<dbReference type="Pfam" id="PF13090">
    <property type="entry name" value="PP_kinase_C"/>
    <property type="match status" value="1"/>
</dbReference>
<dbReference type="FunFam" id="3.30.870.10:FF:000001">
    <property type="entry name" value="Polyphosphate kinase"/>
    <property type="match status" value="1"/>
</dbReference>
<feature type="domain" description="Polyphosphate kinase C-terminal" evidence="14">
    <location>
        <begin position="408"/>
        <end position="574"/>
    </location>
</feature>
<dbReference type="Gene3D" id="3.30.1840.10">
    <property type="entry name" value="Polyphosphate kinase middle domain"/>
    <property type="match status" value="1"/>
</dbReference>
<proteinExistence type="inferred from homology"/>
<feature type="binding site" evidence="8">
    <location>
        <position position="642"/>
    </location>
    <ligand>
        <name>ATP</name>
        <dbReference type="ChEBI" id="CHEBI:30616"/>
    </ligand>
</feature>
<evidence type="ECO:0000256" key="5">
    <source>
        <dbReference type="ARBA" id="ARBA00022777"/>
    </source>
</evidence>
<evidence type="ECO:0000256" key="3">
    <source>
        <dbReference type="ARBA" id="ARBA00022723"/>
    </source>
</evidence>
<dbReference type="NCBIfam" id="NF003921">
    <property type="entry name" value="PRK05443.2-2"/>
    <property type="match status" value="1"/>
</dbReference>
<comment type="PTM">
    <text evidence="8 9">An intermediate of this reaction is the autophosphorylated ppk in which a phosphate is covalently linked to a histidine residue through a N-P bond.</text>
</comment>
<feature type="domain" description="Polyphosphate kinase N-terminal" evidence="12">
    <location>
        <begin position="88"/>
        <end position="194"/>
    </location>
</feature>
<comment type="cofactor">
    <cofactor evidence="8">
        <name>Mg(2+)</name>
        <dbReference type="ChEBI" id="CHEBI:18420"/>
    </cofactor>
</comment>
<feature type="binding site" evidence="8">
    <location>
        <position position="483"/>
    </location>
    <ligand>
        <name>Mg(2+)</name>
        <dbReference type="ChEBI" id="CHEBI:18420"/>
    </ligand>
</feature>
<dbReference type="SUPFAM" id="SSF140356">
    <property type="entry name" value="PPK N-terminal domain-like"/>
    <property type="match status" value="1"/>
</dbReference>
<dbReference type="AlphaFoldDB" id="A0A239MKK0"/>
<dbReference type="GO" id="GO:0008976">
    <property type="term" value="F:polyphosphate kinase activity"/>
    <property type="evidence" value="ECO:0007669"/>
    <property type="project" value="UniProtKB-UniRule"/>
</dbReference>
<dbReference type="NCBIfam" id="TIGR03705">
    <property type="entry name" value="poly_P_kin"/>
    <property type="match status" value="1"/>
</dbReference>
<sequence>MASMNFPTNARTERSGSGDPAESGTEAPAEQSPAYGRPHVVPPLHPELKRLDGLSTVPRPAEQTGEARPADAAEDEVTDEEELPLNRFLDREQSWLAFNERVLELAEDTATPLLERANFLAIFASNLDEFFMVRVAGLKRRITTGVAQRSASGLPPTKVLENILSRARELMARHAACFQNDVAPALAEEDIHIIRWNDLTEKEQARLFTLFRNKIFPVLTPLAVDPAHPFPYISGLSLNLAVTVRNPVSGHDHFARVKVPPILSRFLEAGPQRFVPLEDVIAAHLEELFPGMEVLDSHMFRVTRNEDLEVEEDDAENLLQALEKELLRRRFGPPVRLEVEESIAPQALDTLAQELNIEDAEVYPLPGPLDLTGLFAIAGQDRPELKYPKFVGGTHPDLAEVESAHATDVFAALRERDVLLHHPYNSFSTSVQRFLEQAAQDPDVLAIKQTLYRTSGDSPIVDALIDAAEAGKQVLVLVEIKARFDEQANIKWARKLEEAGCHVVYGLVGLKTHCKLSLVVRQEGDTLRRYSHVGTGNYHPKTARLYEDLGLLTADPQVGADLSHLFNRLSGYSRRETYNRLLVAPRSLRDGLVARILAEIAHHREGRPAYIRIKANSMVDEAIIDALYRASMAGVPVDVWVRGICALRPGVPGLSENIRVRSVLGRFLEHSRVFVFGNGGDPEVWFGSADMMHRNLDRRIEALVRVADPAHRASLNRFLETGTSDSTSSWWLGPDGDWVRHSADAEGRPLPHIQEMLIDARRRRRGPATP</sequence>
<feature type="compositionally biased region" description="Acidic residues" evidence="10">
    <location>
        <begin position="72"/>
        <end position="83"/>
    </location>
</feature>
<keyword evidence="3 8" id="KW-0479">Metal-binding</keyword>
<dbReference type="InterPro" id="IPR003414">
    <property type="entry name" value="PP_kinase"/>
</dbReference>
<feature type="active site" description="Phosphohistidine intermediate" evidence="8">
    <location>
        <position position="513"/>
    </location>
</feature>
<dbReference type="EC" id="2.7.4.1" evidence="8 9"/>
<comment type="function">
    <text evidence="8 9">Catalyzes the reversible transfer of the terminal phosphate of ATP to form a long-chain polyphosphate (polyP).</text>
</comment>
<keyword evidence="4 8" id="KW-0547">Nucleotide-binding</keyword>
<dbReference type="NCBIfam" id="NF003918">
    <property type="entry name" value="PRK05443.1-2"/>
    <property type="match status" value="1"/>
</dbReference>
<name>A0A239MKK0_9ACTN</name>
<dbReference type="InterPro" id="IPR025198">
    <property type="entry name" value="PPK_N_dom"/>
</dbReference>
<accession>A0A239MKK0</accession>
<dbReference type="NCBIfam" id="NF003922">
    <property type="entry name" value="PRK05443.2-3"/>
    <property type="match status" value="1"/>
</dbReference>
<feature type="binding site" evidence="8">
    <location>
        <position position="126"/>
    </location>
    <ligand>
        <name>ATP</name>
        <dbReference type="ChEBI" id="CHEBI:30616"/>
    </ligand>
</feature>
<feature type="domain" description="Polyphosphate kinase C-terminal" evidence="13">
    <location>
        <begin position="581"/>
        <end position="744"/>
    </location>
</feature>
<dbReference type="InterPro" id="IPR025200">
    <property type="entry name" value="PPK_C_dom2"/>
</dbReference>
<keyword evidence="2 8" id="KW-0808">Transferase</keyword>
<evidence type="ECO:0000256" key="9">
    <source>
        <dbReference type="RuleBase" id="RU003800"/>
    </source>
</evidence>
<evidence type="ECO:0000259" key="13">
    <source>
        <dbReference type="Pfam" id="PF13090"/>
    </source>
</evidence>
<gene>
    <name evidence="8" type="primary">ppk</name>
    <name evidence="15" type="ORF">SAMN05216252_124149</name>
</gene>
<dbReference type="HAMAP" id="MF_00347">
    <property type="entry name" value="Polyphosphate_kinase"/>
    <property type="match status" value="1"/>
</dbReference>
<protein>
    <recommendedName>
        <fullName evidence="8 9">Polyphosphate kinase</fullName>
        <ecNumber evidence="8 9">2.7.4.1</ecNumber>
    </recommendedName>
    <alternativeName>
        <fullName evidence="8">ATP-polyphosphate phosphotransferase</fullName>
    </alternativeName>
    <alternativeName>
        <fullName evidence="8">Polyphosphoric acid kinase</fullName>
    </alternativeName>
</protein>
<dbReference type="PIRSF" id="PIRSF015589">
    <property type="entry name" value="PP_kinase"/>
    <property type="match status" value="1"/>
</dbReference>
<dbReference type="NCBIfam" id="NF003917">
    <property type="entry name" value="PRK05443.1-1"/>
    <property type="match status" value="1"/>
</dbReference>
<dbReference type="Pfam" id="PF02503">
    <property type="entry name" value="PP_kinase"/>
    <property type="match status" value="1"/>
</dbReference>
<dbReference type="CDD" id="cd09168">
    <property type="entry name" value="PLDc_PaPPK1_C2_like"/>
    <property type="match status" value="1"/>
</dbReference>
<evidence type="ECO:0000256" key="4">
    <source>
        <dbReference type="ARBA" id="ARBA00022741"/>
    </source>
</evidence>
<dbReference type="Gene3D" id="1.20.58.310">
    <property type="entry name" value="Polyphosphate kinase N-terminal domain"/>
    <property type="match status" value="1"/>
</dbReference>
<evidence type="ECO:0000256" key="7">
    <source>
        <dbReference type="ARBA" id="ARBA00022842"/>
    </source>
</evidence>
<evidence type="ECO:0000256" key="8">
    <source>
        <dbReference type="HAMAP-Rule" id="MF_00347"/>
    </source>
</evidence>
<dbReference type="InterPro" id="IPR024953">
    <property type="entry name" value="PP_kinase_middle"/>
</dbReference>
<comment type="similarity">
    <text evidence="8 9">Belongs to the polyphosphate kinase 1 (PPK1) family.</text>
</comment>
<dbReference type="InterPro" id="IPR036832">
    <property type="entry name" value="PPK_N_dom_sf"/>
</dbReference>
<keyword evidence="1 8" id="KW-0597">Phosphoprotein</keyword>
<dbReference type="GO" id="GO:0006799">
    <property type="term" value="P:polyphosphate biosynthetic process"/>
    <property type="evidence" value="ECO:0007669"/>
    <property type="project" value="UniProtKB-UniRule"/>
</dbReference>
<dbReference type="Pfam" id="PF17941">
    <property type="entry name" value="PP_kinase_C_1"/>
    <property type="match status" value="1"/>
</dbReference>
<dbReference type="SUPFAM" id="SSF56024">
    <property type="entry name" value="Phospholipase D/nuclease"/>
    <property type="match status" value="2"/>
</dbReference>
<evidence type="ECO:0000256" key="6">
    <source>
        <dbReference type="ARBA" id="ARBA00022840"/>
    </source>
</evidence>
<feature type="region of interest" description="Disordered" evidence="10">
    <location>
        <begin position="1"/>
        <end position="84"/>
    </location>
</feature>
<dbReference type="EMBL" id="FZOF01000024">
    <property type="protein sequence ID" value="SNT42498.1"/>
    <property type="molecule type" value="Genomic_DNA"/>
</dbReference>
<feature type="compositionally biased region" description="Polar residues" evidence="10">
    <location>
        <begin position="1"/>
        <end position="10"/>
    </location>
</feature>
<dbReference type="InterPro" id="IPR036830">
    <property type="entry name" value="PP_kinase_middle_dom_sf"/>
</dbReference>
<feature type="binding site" evidence="8">
    <location>
        <position position="453"/>
    </location>
    <ligand>
        <name>Mg(2+)</name>
        <dbReference type="ChEBI" id="CHEBI:18420"/>
    </ligand>
</feature>
<evidence type="ECO:0000313" key="16">
    <source>
        <dbReference type="Proteomes" id="UP000198280"/>
    </source>
</evidence>
<dbReference type="Pfam" id="PF13089">
    <property type="entry name" value="PP_kinase_N"/>
    <property type="match status" value="1"/>
</dbReference>
<evidence type="ECO:0000259" key="11">
    <source>
        <dbReference type="Pfam" id="PF02503"/>
    </source>
</evidence>
<keyword evidence="16" id="KW-1185">Reference proteome</keyword>
<feature type="binding site" evidence="8">
    <location>
        <position position="546"/>
    </location>
    <ligand>
        <name>ATP</name>
        <dbReference type="ChEBI" id="CHEBI:30616"/>
    </ligand>
</feature>
<dbReference type="RefSeq" id="WP_089227701.1">
    <property type="nucleotide sequence ID" value="NZ_FZOF01000024.1"/>
</dbReference>
<keyword evidence="6 8" id="KW-0067">ATP-binding</keyword>
<evidence type="ECO:0000256" key="10">
    <source>
        <dbReference type="SAM" id="MobiDB-lite"/>
    </source>
</evidence>
<evidence type="ECO:0000313" key="15">
    <source>
        <dbReference type="EMBL" id="SNT42498.1"/>
    </source>
</evidence>
<feature type="domain" description="Polyphosphate kinase middle" evidence="11">
    <location>
        <begin position="203"/>
        <end position="376"/>
    </location>
</feature>
<evidence type="ECO:0000259" key="12">
    <source>
        <dbReference type="Pfam" id="PF13089"/>
    </source>
</evidence>
<keyword evidence="7 8" id="KW-0460">Magnesium</keyword>
<dbReference type="PANTHER" id="PTHR30218">
    <property type="entry name" value="POLYPHOSPHATE KINASE"/>
    <property type="match status" value="1"/>
</dbReference>
<comment type="catalytic activity">
    <reaction evidence="8 9">
        <text>[phosphate](n) + ATP = [phosphate](n+1) + ADP</text>
        <dbReference type="Rhea" id="RHEA:19573"/>
        <dbReference type="Rhea" id="RHEA-COMP:9859"/>
        <dbReference type="Rhea" id="RHEA-COMP:14280"/>
        <dbReference type="ChEBI" id="CHEBI:16838"/>
        <dbReference type="ChEBI" id="CHEBI:30616"/>
        <dbReference type="ChEBI" id="CHEBI:456216"/>
        <dbReference type="EC" id="2.7.4.1"/>
    </reaction>
</comment>
<evidence type="ECO:0000256" key="1">
    <source>
        <dbReference type="ARBA" id="ARBA00022553"/>
    </source>
</evidence>
<dbReference type="SUPFAM" id="SSF143724">
    <property type="entry name" value="PHP14-like"/>
    <property type="match status" value="1"/>
</dbReference>
<keyword evidence="5 8" id="KW-0418">Kinase</keyword>
<dbReference type="CDD" id="cd09165">
    <property type="entry name" value="PLDc_PaPPK1_C1_like"/>
    <property type="match status" value="1"/>
</dbReference>
<dbReference type="GO" id="GO:0005524">
    <property type="term" value="F:ATP binding"/>
    <property type="evidence" value="ECO:0007669"/>
    <property type="project" value="UniProtKB-KW"/>
</dbReference>
<dbReference type="GO" id="GO:0009358">
    <property type="term" value="C:polyphosphate kinase complex"/>
    <property type="evidence" value="ECO:0007669"/>
    <property type="project" value="InterPro"/>
</dbReference>
<organism evidence="15 16">
    <name type="scientific">Actinacidiphila glaucinigra</name>
    <dbReference type="NCBI Taxonomy" id="235986"/>
    <lineage>
        <taxon>Bacteria</taxon>
        <taxon>Bacillati</taxon>
        <taxon>Actinomycetota</taxon>
        <taxon>Actinomycetes</taxon>
        <taxon>Kitasatosporales</taxon>
        <taxon>Streptomycetaceae</taxon>
        <taxon>Actinacidiphila</taxon>
    </lineage>
</organism>
<dbReference type="InterPro" id="IPR041108">
    <property type="entry name" value="PP_kinase_C_1"/>
</dbReference>
<evidence type="ECO:0000259" key="14">
    <source>
        <dbReference type="Pfam" id="PF17941"/>
    </source>
</evidence>
<dbReference type="Gene3D" id="3.30.870.10">
    <property type="entry name" value="Endonuclease Chain A"/>
    <property type="match status" value="2"/>
</dbReference>
<dbReference type="GO" id="GO:0046872">
    <property type="term" value="F:metal ion binding"/>
    <property type="evidence" value="ECO:0007669"/>
    <property type="project" value="UniProtKB-KW"/>
</dbReference>